<proteinExistence type="predicted"/>
<dbReference type="PATRIC" id="fig|1398.24.peg.3148"/>
<gene>
    <name evidence="1" type="ORF">B4098_0788</name>
</gene>
<evidence type="ECO:0000313" key="2">
    <source>
        <dbReference type="Proteomes" id="UP000075288"/>
    </source>
</evidence>
<name>A0A150K051_HEYCO</name>
<evidence type="ECO:0000313" key="1">
    <source>
        <dbReference type="EMBL" id="KYC66757.1"/>
    </source>
</evidence>
<protein>
    <submittedName>
        <fullName evidence="1">Uncharacterized protein</fullName>
    </submittedName>
</protein>
<comment type="caution">
    <text evidence="1">The sequence shown here is derived from an EMBL/GenBank/DDBJ whole genome shotgun (WGS) entry which is preliminary data.</text>
</comment>
<accession>A0A150K051</accession>
<reference evidence="1 2" key="1">
    <citation type="submission" date="2016-01" db="EMBL/GenBank/DDBJ databases">
        <title>Genome Sequences of Twelve Sporeforming Bacillus Species Isolated from Foods.</title>
        <authorList>
            <person name="Berendsen E.M."/>
            <person name="Wells-Bennik M.H."/>
            <person name="Krawcyk A.O."/>
            <person name="De Jong A."/>
            <person name="Holsappel S."/>
            <person name="Eijlander R.T."/>
            <person name="Kuipers O.P."/>
        </authorList>
    </citation>
    <scope>NUCLEOTIDE SEQUENCE [LARGE SCALE GENOMIC DNA]</scope>
    <source>
        <strain evidence="1 2">B4098</strain>
    </source>
</reference>
<dbReference type="AlphaFoldDB" id="A0A150K051"/>
<sequence length="43" mass="4877">MEIKECCGQIRFVPMAGNLFSHRLPGTGGKEILRPLHDSFRAY</sequence>
<dbReference type="EMBL" id="LQYG01000004">
    <property type="protein sequence ID" value="KYC66757.1"/>
    <property type="molecule type" value="Genomic_DNA"/>
</dbReference>
<organism evidence="1 2">
    <name type="scientific">Heyndrickxia coagulans</name>
    <name type="common">Weizmannia coagulans</name>
    <dbReference type="NCBI Taxonomy" id="1398"/>
    <lineage>
        <taxon>Bacteria</taxon>
        <taxon>Bacillati</taxon>
        <taxon>Bacillota</taxon>
        <taxon>Bacilli</taxon>
        <taxon>Bacillales</taxon>
        <taxon>Bacillaceae</taxon>
        <taxon>Heyndrickxia</taxon>
    </lineage>
</organism>
<dbReference type="Proteomes" id="UP000075288">
    <property type="component" value="Unassembled WGS sequence"/>
</dbReference>